<organism evidence="1">
    <name type="scientific">Ligilactobacillus ruminis</name>
    <dbReference type="NCBI Taxonomy" id="1623"/>
    <lineage>
        <taxon>Bacteria</taxon>
        <taxon>Bacillati</taxon>
        <taxon>Bacillota</taxon>
        <taxon>Bacilli</taxon>
        <taxon>Lactobacillales</taxon>
        <taxon>Lactobacillaceae</taxon>
        <taxon>Ligilactobacillus</taxon>
    </lineage>
</organism>
<dbReference type="AlphaFoldDB" id="A0A6A8HUC9"/>
<sequence length="59" mass="6665">MYDASLILEDKKLLQNERKVHDKLLADIQHDIVQKFTTEFVTVITLTLGYGNTGVDGSK</sequence>
<comment type="caution">
    <text evidence="1">The sequence shown here is derived from an EMBL/GenBank/DDBJ whole genome shotgun (WGS) entry which is preliminary data.</text>
</comment>
<protein>
    <submittedName>
        <fullName evidence="1">Uncharacterized protein</fullName>
    </submittedName>
</protein>
<proteinExistence type="predicted"/>
<accession>A0A6A8HUC9</accession>
<dbReference type="RefSeq" id="WP_154236566.1">
    <property type="nucleotide sequence ID" value="NZ_JBDPDF010000001.1"/>
</dbReference>
<evidence type="ECO:0000313" key="1">
    <source>
        <dbReference type="EMBL" id="MSA68248.1"/>
    </source>
</evidence>
<reference evidence="1" key="1">
    <citation type="journal article" date="2019" name="Nat. Med.">
        <title>A library of human gut bacterial isolates paired with longitudinal multiomics data enables mechanistic microbiome research.</title>
        <authorList>
            <person name="Poyet M."/>
            <person name="Groussin M."/>
            <person name="Gibbons S.M."/>
            <person name="Avila-Pacheco J."/>
            <person name="Jiang X."/>
            <person name="Kearney S.M."/>
            <person name="Perrotta A.R."/>
            <person name="Berdy B."/>
            <person name="Zhao S."/>
            <person name="Lieberman T.D."/>
            <person name="Swanson P.K."/>
            <person name="Smith M."/>
            <person name="Roesemann S."/>
            <person name="Alexander J.E."/>
            <person name="Rich S.A."/>
            <person name="Livny J."/>
            <person name="Vlamakis H."/>
            <person name="Clish C."/>
            <person name="Bullock K."/>
            <person name="Deik A."/>
            <person name="Scott J."/>
            <person name="Pierce K.A."/>
            <person name="Xavier R.J."/>
            <person name="Alm E.J."/>
        </authorList>
    </citation>
    <scope>NUCLEOTIDE SEQUENCE</scope>
    <source>
        <strain evidence="1">BIOML-A18</strain>
    </source>
</reference>
<name>A0A6A8HUC9_9LACO</name>
<gene>
    <name evidence="1" type="ORF">GKC89_03845</name>
</gene>
<dbReference type="EMBL" id="WKOD01000007">
    <property type="protein sequence ID" value="MSA68248.1"/>
    <property type="molecule type" value="Genomic_DNA"/>
</dbReference>